<name>F9UG08_9GAMM</name>
<sequence>MRERISRTLRTPQTEPLIIRMPSGIFRRFANLEGQPGLQVDRISPRSLLRERLGCAIPLWLTDAMAVALLAVESSAEALRVLPTGDAVDRLLGQLDSRLAGAPDLATMLRVLCALAPDVREILTQAEIRERLKERFTNLGLVRADEVLGLFFDASHDPDAVCLVLARACIRDRLEALSLRDDLSPATALPPRLCSQALARQLPTLPIMEEDAAPFPVYLYHLLVLAERRTHKGGMPVERLADYVLQDWPGLIDALQMLFEQNPAIASEPLILALRQLNNEMAHDLAVRLREYLDHKHCDPLPLNAAVKDVLRWSERYFHYARGAFDRLDEPDDRICQDFARWVVREQHRIIQSDYDWRQVARTVEELLASDHVVILCVIDALSAIHLDLMELELRQCLVDQATPVIKPLFAPLPTITEVGKIGVLTGNEPVNQVTDYEKALLERFGAYVEADSLQIVRSWKEFRQSLRPATRLLVCLDNRVDDDLHQCTDYRHHRERVRTVGKQTAELIAQWQIDAARYHKQSAILITADHGATKISRLATPLPGTQAVERRLLRIETAPETESKDFAYVISRATGYLIPYSRVAFGSTATLLHGGLTPEEVLIPFILILPGNQGAVFGLQLTSVETHCPAATQGWYVRLSLSNTNRETFFNLKVVAKTPFIGESPVIARLEPHAKNQEIVFNLRSNIEQQGRTQVSFDLRYTNGRSEGYHRISFSLDLDLAGHLMERTEAANEFDDSFDL</sequence>
<dbReference type="STRING" id="768671.ThimaDRAFT_3861"/>
<organism evidence="1 2">
    <name type="scientific">Thiocapsa marina 5811</name>
    <dbReference type="NCBI Taxonomy" id="768671"/>
    <lineage>
        <taxon>Bacteria</taxon>
        <taxon>Pseudomonadati</taxon>
        <taxon>Pseudomonadota</taxon>
        <taxon>Gammaproteobacteria</taxon>
        <taxon>Chromatiales</taxon>
        <taxon>Chromatiaceae</taxon>
        <taxon>Thiocapsa</taxon>
    </lineage>
</organism>
<protein>
    <submittedName>
        <fullName evidence="1">PglZ domain protein</fullName>
    </submittedName>
</protein>
<evidence type="ECO:0000313" key="1">
    <source>
        <dbReference type="EMBL" id="EGV17032.1"/>
    </source>
</evidence>
<accession>F9UG08</accession>
<dbReference type="RefSeq" id="WP_007194733.1">
    <property type="nucleotide sequence ID" value="NZ_AFWV01000013.1"/>
</dbReference>
<proteinExistence type="predicted"/>
<dbReference type="Proteomes" id="UP000005459">
    <property type="component" value="Unassembled WGS sequence"/>
</dbReference>
<dbReference type="AlphaFoldDB" id="F9UG08"/>
<reference evidence="1 2" key="1">
    <citation type="submission" date="2011-06" db="EMBL/GenBank/DDBJ databases">
        <title>The draft genome of Thiocapsa marina 5811.</title>
        <authorList>
            <consortium name="US DOE Joint Genome Institute (JGI-PGF)"/>
            <person name="Lucas S."/>
            <person name="Han J."/>
            <person name="Cheng J.-F."/>
            <person name="Goodwin L."/>
            <person name="Pitluck S."/>
            <person name="Peters L."/>
            <person name="Land M.L."/>
            <person name="Hauser L."/>
            <person name="Vogl K."/>
            <person name="Liu Z."/>
            <person name="Imhoff J."/>
            <person name="Thiel V."/>
            <person name="Frigaard N.-U."/>
            <person name="Bryant D."/>
            <person name="Woyke T.J."/>
        </authorList>
    </citation>
    <scope>NUCLEOTIDE SEQUENCE [LARGE SCALE GENOMIC DNA]</scope>
    <source>
        <strain evidence="1 2">5811</strain>
    </source>
</reference>
<gene>
    <name evidence="1" type="ORF">ThimaDRAFT_3861</name>
</gene>
<evidence type="ECO:0000313" key="2">
    <source>
        <dbReference type="Proteomes" id="UP000005459"/>
    </source>
</evidence>
<dbReference type="EMBL" id="AFWV01000013">
    <property type="protein sequence ID" value="EGV17032.1"/>
    <property type="molecule type" value="Genomic_DNA"/>
</dbReference>
<keyword evidence="2" id="KW-1185">Reference proteome</keyword>
<dbReference type="OrthoDB" id="7052999at2"/>